<feature type="transmembrane region" description="Helical" evidence="7">
    <location>
        <begin position="133"/>
        <end position="155"/>
    </location>
</feature>
<dbReference type="Pfam" id="PF00662">
    <property type="entry name" value="Proton_antipo_N"/>
    <property type="match status" value="1"/>
</dbReference>
<feature type="transmembrane region" description="Helical" evidence="7">
    <location>
        <begin position="74"/>
        <end position="98"/>
    </location>
</feature>
<feature type="transmembrane region" description="Helical" evidence="7">
    <location>
        <begin position="267"/>
        <end position="293"/>
    </location>
</feature>
<evidence type="ECO:0000256" key="7">
    <source>
        <dbReference type="HAMAP-Rule" id="MF_00862"/>
    </source>
</evidence>
<dbReference type="GO" id="GO:0015990">
    <property type="term" value="P:electron transport coupled proton transport"/>
    <property type="evidence" value="ECO:0007669"/>
    <property type="project" value="TreeGrafter"/>
</dbReference>
<evidence type="ECO:0000259" key="9">
    <source>
        <dbReference type="Pfam" id="PF00361"/>
    </source>
</evidence>
<dbReference type="GO" id="GO:0012505">
    <property type="term" value="C:endomembrane system"/>
    <property type="evidence" value="ECO:0007669"/>
    <property type="project" value="UniProtKB-SubCell"/>
</dbReference>
<feature type="domain" description="NADH-Ubiquinone oxidoreductase (complex I) chain 5 N-terminal" evidence="10">
    <location>
        <begin position="74"/>
        <end position="112"/>
    </location>
</feature>
<keyword evidence="4 7" id="KW-0812">Transmembrane</keyword>
<dbReference type="Proteomes" id="UP000001302">
    <property type="component" value="Chromosome"/>
</dbReference>
<evidence type="ECO:0000313" key="11">
    <source>
        <dbReference type="EMBL" id="ADM10739.1"/>
    </source>
</evidence>
<reference evidence="11 12" key="2">
    <citation type="journal article" date="2011" name="J. Bacteriol.">
        <title>Complete genome sequence of strain HTCC2503T of Parvularcula bermudensis, the type species of the order "Parvularculales" in the class Alphaproteobacteria.</title>
        <authorList>
            <person name="Oh H.M."/>
            <person name="Kang I."/>
            <person name="Vergin K.L."/>
            <person name="Kang D."/>
            <person name="Rhee K.H."/>
            <person name="Giovannoni S.J."/>
            <person name="Cho J.C."/>
        </authorList>
    </citation>
    <scope>NUCLEOTIDE SEQUENCE [LARGE SCALE GENOMIC DNA]</scope>
    <source>
        <strain evidence="12">ATCC BAA-594 / HTCC2503 / KCTC 12087</strain>
    </source>
</reference>
<dbReference type="InterPro" id="IPR046396">
    <property type="entry name" value="Transporter_DabB"/>
</dbReference>
<dbReference type="OrthoDB" id="9811798at2"/>
<dbReference type="InterPro" id="IPR001516">
    <property type="entry name" value="Proton_antipo_N"/>
</dbReference>
<dbReference type="EMBL" id="CP002156">
    <property type="protein sequence ID" value="ADM10739.1"/>
    <property type="molecule type" value="Genomic_DNA"/>
</dbReference>
<dbReference type="AlphaFoldDB" id="E0THE7"/>
<keyword evidence="12" id="KW-1185">Reference proteome</keyword>
<evidence type="ECO:0000313" key="12">
    <source>
        <dbReference type="Proteomes" id="UP000001302"/>
    </source>
</evidence>
<dbReference type="Pfam" id="PF00361">
    <property type="entry name" value="Proton_antipo_M"/>
    <property type="match status" value="1"/>
</dbReference>
<feature type="transmembrane region" description="Helical" evidence="7">
    <location>
        <begin position="110"/>
        <end position="127"/>
    </location>
</feature>
<protein>
    <recommendedName>
        <fullName evidence="7">Probable inorganic carbon transporter subunit DabB</fullName>
    </recommendedName>
</protein>
<feature type="transmembrane region" description="Helical" evidence="7">
    <location>
        <begin position="35"/>
        <end position="54"/>
    </location>
</feature>
<dbReference type="InterPro" id="IPR001750">
    <property type="entry name" value="ND/Mrp_TM"/>
</dbReference>
<dbReference type="HAMAP" id="MF_00862">
    <property type="entry name" value="DabB"/>
    <property type="match status" value="1"/>
</dbReference>
<keyword evidence="2 7" id="KW-0813">Transport</keyword>
<comment type="subcellular location">
    <subcellularLocation>
        <location evidence="7">Cell inner membrane</location>
        <topology evidence="7">Multi-pass membrane protein</topology>
    </subcellularLocation>
    <subcellularLocation>
        <location evidence="1">Endomembrane system</location>
        <topology evidence="1">Multi-pass membrane protein</topology>
    </subcellularLocation>
    <subcellularLocation>
        <location evidence="8">Membrane</location>
        <topology evidence="8">Multi-pass membrane protein</topology>
    </subcellularLocation>
</comment>
<evidence type="ECO:0000256" key="8">
    <source>
        <dbReference type="RuleBase" id="RU000320"/>
    </source>
</evidence>
<evidence type="ECO:0000256" key="2">
    <source>
        <dbReference type="ARBA" id="ARBA00022448"/>
    </source>
</evidence>
<dbReference type="GO" id="GO:0008137">
    <property type="term" value="F:NADH dehydrogenase (ubiquinone) activity"/>
    <property type="evidence" value="ECO:0007669"/>
    <property type="project" value="InterPro"/>
</dbReference>
<dbReference type="STRING" id="314260.PB2503_13509"/>
<comment type="similarity">
    <text evidence="7">Belongs to the inorganic carbon transporter (TC 9.A.2) DabB family.</text>
</comment>
<feature type="transmembrane region" description="Helical" evidence="7">
    <location>
        <begin position="313"/>
        <end position="336"/>
    </location>
</feature>
<keyword evidence="6 7" id="KW-0472">Membrane</keyword>
<feature type="transmembrane region" description="Helical" evidence="7">
    <location>
        <begin position="384"/>
        <end position="404"/>
    </location>
</feature>
<dbReference type="RefSeq" id="WP_013301713.1">
    <property type="nucleotide sequence ID" value="NC_014414.1"/>
</dbReference>
<reference evidence="12" key="1">
    <citation type="submission" date="2010-08" db="EMBL/GenBank/DDBJ databases">
        <title>Genome sequence of Parvularcula bermudensis HTCC2503.</title>
        <authorList>
            <person name="Kang D.-M."/>
            <person name="Oh H.-M."/>
            <person name="Cho J.-C."/>
        </authorList>
    </citation>
    <scope>NUCLEOTIDE SEQUENCE [LARGE SCALE GENOMIC DNA]</scope>
    <source>
        <strain evidence="12">ATCC BAA-594 / HTCC2503 / KCTC 12087</strain>
    </source>
</reference>
<accession>E0THE7</accession>
<feature type="domain" description="NADH:quinone oxidoreductase/Mrp antiporter transmembrane" evidence="9">
    <location>
        <begin position="129"/>
        <end position="349"/>
    </location>
</feature>
<dbReference type="InterPro" id="IPR003945">
    <property type="entry name" value="NU5C-like"/>
</dbReference>
<comment type="subunit">
    <text evidence="7">Forms a complex with DabA.</text>
</comment>
<evidence type="ECO:0000259" key="10">
    <source>
        <dbReference type="Pfam" id="PF00662"/>
    </source>
</evidence>
<feature type="transmembrane region" description="Helical" evidence="7">
    <location>
        <begin position="167"/>
        <end position="187"/>
    </location>
</feature>
<sequence>MLAQVLFVFGPLTVAGLFVTAGLLAAIGPRKVAPVWALIISMGALGVALALALVSLTSSTAQPMGAIAAPLAQAFLVDSLSATLLVLVGFLGVTVIKYSDRYLDGHPRQPRFIALLCLAVAAVAVLVTSDDLLLLTSAWIISSLIVHFLLTFDGARRQAVAAARKKFVIARLSDLSLLVAVVILITGFETRSMTDIMQIVRTDGSSLPAGIGPAALFIAIAAILKSAQFPTHIWLTEVMEAPTPVSALLHAGVVNAGGFLLIRFADLLLLSPITMFSIATVGGLTAIIGALMMSTQTSVKSALAMSTVAQMGFMIFQCGIGAFSSAALHLVAHSLYKAHAFLAAGTPMARKIPTAVPSSIAALAFVTMGGLYVGIAALLGKDLWVSPAIAGLGMIVVFGITSFAAPLFRRLRTVPFALLGGVGVTLIYFTLQSLTAQLLQGIVPPPGSMALNGLISLVAMVALCGAATFAQATGALTLRQRDGALYLLLFRGFYINTLWDRIISLWPTHSVTSHRRTSYE</sequence>
<feature type="transmembrane region" description="Helical" evidence="7">
    <location>
        <begin position="6"/>
        <end position="28"/>
    </location>
</feature>
<dbReference type="PANTHER" id="PTHR42829:SF1">
    <property type="entry name" value="INORGANIC CARBON TRANSPORTER SUBUNIT DABB-RELATED"/>
    <property type="match status" value="1"/>
</dbReference>
<dbReference type="PRINTS" id="PR01434">
    <property type="entry name" value="NADHDHGNASE5"/>
</dbReference>
<name>E0THE7_PARBH</name>
<keyword evidence="3 7" id="KW-1003">Cell membrane</keyword>
<keyword evidence="11" id="KW-0830">Ubiquinone</keyword>
<dbReference type="HOGENOM" id="CLU_007100_11_1_5"/>
<proteinExistence type="inferred from homology"/>
<dbReference type="GO" id="GO:0005886">
    <property type="term" value="C:plasma membrane"/>
    <property type="evidence" value="ECO:0007669"/>
    <property type="project" value="UniProtKB-SubCell"/>
</dbReference>
<feature type="transmembrane region" description="Helical" evidence="7">
    <location>
        <begin position="416"/>
        <end position="434"/>
    </location>
</feature>
<evidence type="ECO:0000256" key="5">
    <source>
        <dbReference type="ARBA" id="ARBA00022989"/>
    </source>
</evidence>
<feature type="transmembrane region" description="Helical" evidence="7">
    <location>
        <begin position="207"/>
        <end position="224"/>
    </location>
</feature>
<feature type="transmembrane region" description="Helical" evidence="7">
    <location>
        <begin position="356"/>
        <end position="378"/>
    </location>
</feature>
<dbReference type="eggNOG" id="COG1009">
    <property type="taxonomic scope" value="Bacteria"/>
</dbReference>
<dbReference type="KEGG" id="pbr:PB2503_13509"/>
<keyword evidence="7" id="KW-0997">Cell inner membrane</keyword>
<evidence type="ECO:0000256" key="6">
    <source>
        <dbReference type="ARBA" id="ARBA00023136"/>
    </source>
</evidence>
<dbReference type="PANTHER" id="PTHR42829">
    <property type="entry name" value="NADH-UBIQUINONE OXIDOREDUCTASE CHAIN 5"/>
    <property type="match status" value="1"/>
</dbReference>
<evidence type="ECO:0000256" key="1">
    <source>
        <dbReference type="ARBA" id="ARBA00004127"/>
    </source>
</evidence>
<gene>
    <name evidence="7" type="primary">dabB</name>
    <name evidence="11" type="ordered locus">PB2503_13509</name>
</gene>
<dbReference type="GO" id="GO:0042773">
    <property type="term" value="P:ATP synthesis coupled electron transport"/>
    <property type="evidence" value="ECO:0007669"/>
    <property type="project" value="InterPro"/>
</dbReference>
<evidence type="ECO:0000256" key="3">
    <source>
        <dbReference type="ARBA" id="ARBA00022475"/>
    </source>
</evidence>
<feature type="transmembrane region" description="Helical" evidence="7">
    <location>
        <begin position="454"/>
        <end position="478"/>
    </location>
</feature>
<dbReference type="GO" id="GO:0003954">
    <property type="term" value="F:NADH dehydrogenase activity"/>
    <property type="evidence" value="ECO:0007669"/>
    <property type="project" value="TreeGrafter"/>
</dbReference>
<keyword evidence="5 7" id="KW-1133">Transmembrane helix</keyword>
<evidence type="ECO:0000256" key="4">
    <source>
        <dbReference type="ARBA" id="ARBA00022692"/>
    </source>
</evidence>
<organism evidence="11 12">
    <name type="scientific">Parvularcula bermudensis (strain ATCC BAA-594 / HTCC2503 / KCTC 12087)</name>
    <dbReference type="NCBI Taxonomy" id="314260"/>
    <lineage>
        <taxon>Bacteria</taxon>
        <taxon>Pseudomonadati</taxon>
        <taxon>Pseudomonadota</taxon>
        <taxon>Alphaproteobacteria</taxon>
        <taxon>Parvularculales</taxon>
        <taxon>Parvularculaceae</taxon>
        <taxon>Parvularcula</taxon>
    </lineage>
</organism>
<comment type="function">
    <text evidence="7">Part of an energy-coupled inorganic carbon pump.</text>
</comment>